<protein>
    <submittedName>
        <fullName evidence="2">Uncharacterized protein</fullName>
    </submittedName>
</protein>
<sequence>MNCKLYETLLKMQNDIAEMKKDIKEIKEDVKDIKNSNKNMDQHINFINSVYDKYNNSSIFNLGFFRNSCDNDNDKKK</sequence>
<gene>
    <name evidence="2" type="ORF">CPAV1605_1459</name>
</gene>
<dbReference type="EMBL" id="CABVLZ010000008">
    <property type="protein sequence ID" value="VVU95704.1"/>
    <property type="molecule type" value="Genomic_DNA"/>
</dbReference>
<proteinExistence type="predicted"/>
<accession>A0A5E8CLB6</accession>
<dbReference type="AlphaFoldDB" id="A0A5E8CLB6"/>
<organism evidence="2">
    <name type="scientific">seawater metagenome</name>
    <dbReference type="NCBI Taxonomy" id="1561972"/>
    <lineage>
        <taxon>unclassified sequences</taxon>
        <taxon>metagenomes</taxon>
        <taxon>ecological metagenomes</taxon>
    </lineage>
</organism>
<reference evidence="2" key="1">
    <citation type="submission" date="2019-09" db="EMBL/GenBank/DDBJ databases">
        <authorList>
            <person name="Needham M D."/>
        </authorList>
    </citation>
    <scope>NUCLEOTIDE SEQUENCE</scope>
</reference>
<evidence type="ECO:0000256" key="1">
    <source>
        <dbReference type="SAM" id="Coils"/>
    </source>
</evidence>
<keyword evidence="1" id="KW-0175">Coiled coil</keyword>
<feature type="coiled-coil region" evidence="1">
    <location>
        <begin position="9"/>
        <end position="43"/>
    </location>
</feature>
<evidence type="ECO:0000313" key="2">
    <source>
        <dbReference type="EMBL" id="VVU95704.1"/>
    </source>
</evidence>
<dbReference type="Gene3D" id="1.20.5.170">
    <property type="match status" value="1"/>
</dbReference>
<name>A0A5E8CLB6_9ZZZZ</name>
<dbReference type="SUPFAM" id="SSF161270">
    <property type="entry name" value="PspA lactotransferrin-binding region"/>
    <property type="match status" value="1"/>
</dbReference>